<dbReference type="AlphaFoldDB" id="A0A6J7AB81"/>
<feature type="region of interest" description="Disordered" evidence="1">
    <location>
        <begin position="49"/>
        <end position="70"/>
    </location>
</feature>
<gene>
    <name evidence="2" type="ORF">UFOPK3204_00838</name>
</gene>
<proteinExistence type="predicted"/>
<dbReference type="EMBL" id="CAFABK010000031">
    <property type="protein sequence ID" value="CAB4830131.1"/>
    <property type="molecule type" value="Genomic_DNA"/>
</dbReference>
<protein>
    <submittedName>
        <fullName evidence="2">Unannotated protein</fullName>
    </submittedName>
</protein>
<reference evidence="2" key="1">
    <citation type="submission" date="2020-05" db="EMBL/GenBank/DDBJ databases">
        <authorList>
            <person name="Chiriac C."/>
            <person name="Salcher M."/>
            <person name="Ghai R."/>
            <person name="Kavagutti S V."/>
        </authorList>
    </citation>
    <scope>NUCLEOTIDE SEQUENCE</scope>
</reference>
<accession>A0A6J7AB81</accession>
<sequence length="82" mass="8477">MGIAVGRVGVDAGGLDREFSARSGQVVTINGERAGVGAEISANFGDHRVAHPKADGGVERIDDPGASGWRQVTHESPITVRV</sequence>
<organism evidence="2">
    <name type="scientific">freshwater metagenome</name>
    <dbReference type="NCBI Taxonomy" id="449393"/>
    <lineage>
        <taxon>unclassified sequences</taxon>
        <taxon>metagenomes</taxon>
        <taxon>ecological metagenomes</taxon>
    </lineage>
</organism>
<evidence type="ECO:0000256" key="1">
    <source>
        <dbReference type="SAM" id="MobiDB-lite"/>
    </source>
</evidence>
<feature type="compositionally biased region" description="Basic and acidic residues" evidence="1">
    <location>
        <begin position="49"/>
        <end position="63"/>
    </location>
</feature>
<name>A0A6J7AB81_9ZZZZ</name>
<evidence type="ECO:0000313" key="2">
    <source>
        <dbReference type="EMBL" id="CAB4830131.1"/>
    </source>
</evidence>